<proteinExistence type="predicted"/>
<comment type="caution">
    <text evidence="1">The sequence shown here is derived from an EMBL/GenBank/DDBJ whole genome shotgun (WGS) entry which is preliminary data.</text>
</comment>
<reference evidence="1 2" key="1">
    <citation type="journal article" date="2016" name="Nat. Commun.">
        <title>Thousands of microbial genomes shed light on interconnected biogeochemical processes in an aquifer system.</title>
        <authorList>
            <person name="Anantharaman K."/>
            <person name="Brown C.T."/>
            <person name="Hug L.A."/>
            <person name="Sharon I."/>
            <person name="Castelle C.J."/>
            <person name="Probst A.J."/>
            <person name="Thomas B.C."/>
            <person name="Singh A."/>
            <person name="Wilkins M.J."/>
            <person name="Karaoz U."/>
            <person name="Brodie E.L."/>
            <person name="Williams K.H."/>
            <person name="Hubbard S.S."/>
            <person name="Banfield J.F."/>
        </authorList>
    </citation>
    <scope>NUCLEOTIDE SEQUENCE [LARGE SCALE GENOMIC DNA]</scope>
</reference>
<organism evidence="1 2">
    <name type="scientific">Candidatus Roizmanbacteria bacterium RIFCSPLOWO2_01_FULL_38_12</name>
    <dbReference type="NCBI Taxonomy" id="1802061"/>
    <lineage>
        <taxon>Bacteria</taxon>
        <taxon>Candidatus Roizmaniibacteriota</taxon>
    </lineage>
</organism>
<dbReference type="PANTHER" id="PTHR31362">
    <property type="entry name" value="GLYCOSYLTRANSFERASE STELLO1-RELATED"/>
    <property type="match status" value="1"/>
</dbReference>
<sequence>MSTIPVIITTIHKPTASIKSFSKINNFKVYIVGDKKSPKDGFFKKYNFFSFKEQARKFPDFHKLIRPNHYSRKNFGYLDAVKSNPEFIYETDDDNLPYDFFPNFLYKQTKINTIKAGTFFNIYSVFTKKNIWPRGYPLSKIQEKKFSSVTSKKIFPYIQQSLADIDPDVDAIYRLTDPSPTYFKKNTEVALYRFTFSPFNSQNTLWHKNVFKLLYLPTSVNSRVCDIWRGYIAQRILWELNSLVIYTSPSVYQKRNVHNLMKDFTDEIDLYLKTEKLAELLKEIKLKGSIDEMLLKIYKVFAENELVLDYEIKSLKEWLKLLNKNIKSSVQ</sequence>
<evidence type="ECO:0000313" key="2">
    <source>
        <dbReference type="Proteomes" id="UP000177141"/>
    </source>
</evidence>
<dbReference type="EMBL" id="MGAL01000043">
    <property type="protein sequence ID" value="OGK46379.1"/>
    <property type="molecule type" value="Genomic_DNA"/>
</dbReference>
<accession>A0A1F7ISP2</accession>
<dbReference type="STRING" id="1802061.A3A93_03330"/>
<dbReference type="Pfam" id="PF03385">
    <property type="entry name" value="STELLO"/>
    <property type="match status" value="1"/>
</dbReference>
<dbReference type="Proteomes" id="UP000177141">
    <property type="component" value="Unassembled WGS sequence"/>
</dbReference>
<evidence type="ECO:0000313" key="1">
    <source>
        <dbReference type="EMBL" id="OGK46379.1"/>
    </source>
</evidence>
<protein>
    <recommendedName>
        <fullName evidence="3">DUF288 domain-containing protein</fullName>
    </recommendedName>
</protein>
<dbReference type="InterPro" id="IPR005049">
    <property type="entry name" value="STL-like"/>
</dbReference>
<dbReference type="PANTHER" id="PTHR31362:SF0">
    <property type="entry name" value="EXOSTOSIN DOMAIN-CONTAINING PROTEIN-RELATED"/>
    <property type="match status" value="1"/>
</dbReference>
<dbReference type="AlphaFoldDB" id="A0A1F7ISP2"/>
<evidence type="ECO:0008006" key="3">
    <source>
        <dbReference type="Google" id="ProtNLM"/>
    </source>
</evidence>
<gene>
    <name evidence="1" type="ORF">A3A93_03330</name>
</gene>
<name>A0A1F7ISP2_9BACT</name>